<gene>
    <name evidence="2" type="ORF">FEM48_Zijuj10G0073900</name>
</gene>
<dbReference type="Proteomes" id="UP000813462">
    <property type="component" value="Unassembled WGS sequence"/>
</dbReference>
<evidence type="ECO:0000259" key="1">
    <source>
        <dbReference type="Pfam" id="PF07889"/>
    </source>
</evidence>
<dbReference type="InterPro" id="IPR012458">
    <property type="entry name" value="DUF1664"/>
</dbReference>
<proteinExistence type="predicted"/>
<dbReference type="PANTHER" id="PTHR46667:SF6">
    <property type="entry name" value="OS01G0185100 PROTEIN"/>
    <property type="match status" value="1"/>
</dbReference>
<dbReference type="Pfam" id="PF07889">
    <property type="entry name" value="DUF1664"/>
    <property type="match status" value="1"/>
</dbReference>
<comment type="caution">
    <text evidence="2">The sequence shown here is derived from an EMBL/GenBank/DDBJ whole genome shotgun (WGS) entry which is preliminary data.</text>
</comment>
<reference evidence="2" key="1">
    <citation type="journal article" date="2021" name="Front. Plant Sci.">
        <title>Chromosome-Scale Genome Assembly for Chinese Sour Jujube and Insights Into Its Genome Evolution and Domestication Signature.</title>
        <authorList>
            <person name="Shen L.-Y."/>
            <person name="Luo H."/>
            <person name="Wang X.-L."/>
            <person name="Wang X.-M."/>
            <person name="Qiu X.-J."/>
            <person name="Liu H."/>
            <person name="Zhou S.-S."/>
            <person name="Jia K.-H."/>
            <person name="Nie S."/>
            <person name="Bao Y.-T."/>
            <person name="Zhang R.-G."/>
            <person name="Yun Q.-Z."/>
            <person name="Chai Y.-H."/>
            <person name="Lu J.-Y."/>
            <person name="Li Y."/>
            <person name="Zhao S.-W."/>
            <person name="Mao J.-F."/>
            <person name="Jia S.-G."/>
            <person name="Mao Y.-M."/>
        </authorList>
    </citation>
    <scope>NUCLEOTIDE SEQUENCE</scope>
    <source>
        <strain evidence="2">AT0</strain>
        <tissue evidence="2">Leaf</tissue>
    </source>
</reference>
<accession>A0A978UM34</accession>
<protein>
    <recommendedName>
        <fullName evidence="1">DUF1664 domain-containing protein</fullName>
    </recommendedName>
</protein>
<organism evidence="2 3">
    <name type="scientific">Ziziphus jujuba var. spinosa</name>
    <dbReference type="NCBI Taxonomy" id="714518"/>
    <lineage>
        <taxon>Eukaryota</taxon>
        <taxon>Viridiplantae</taxon>
        <taxon>Streptophyta</taxon>
        <taxon>Embryophyta</taxon>
        <taxon>Tracheophyta</taxon>
        <taxon>Spermatophyta</taxon>
        <taxon>Magnoliopsida</taxon>
        <taxon>eudicotyledons</taxon>
        <taxon>Gunneridae</taxon>
        <taxon>Pentapetalae</taxon>
        <taxon>rosids</taxon>
        <taxon>fabids</taxon>
        <taxon>Rosales</taxon>
        <taxon>Rhamnaceae</taxon>
        <taxon>Paliureae</taxon>
        <taxon>Ziziphus</taxon>
    </lineage>
</organism>
<dbReference type="EMBL" id="JAEACU010000010">
    <property type="protein sequence ID" value="KAH7515886.1"/>
    <property type="molecule type" value="Genomic_DNA"/>
</dbReference>
<feature type="domain" description="DUF1664" evidence="1">
    <location>
        <begin position="121"/>
        <end position="244"/>
    </location>
</feature>
<dbReference type="PANTHER" id="PTHR46667">
    <property type="entry name" value="OS05G0182700 PROTEIN"/>
    <property type="match status" value="1"/>
</dbReference>
<sequence>MFFYGIAEEVLSEPSSLSLFRFPISQTAAMAMQSGIGVSKILILAGAGYTGTILLKNNKLSDLLGELQSLVKGYEKSGEQSEGDSEYSDAIAAQVRRLAAEVRQLASARSITVMNGSDGYGNLSSLIVPAATVGALGYGYMWWKGFSFSDLMYVTKRNMASAVSNLTKHLEDVSAALAKTKKHLTQRIQHLDDKMLEQNELSKAIKDDVAGVHQSLSGIDYDLTALQSMVSGLNLKLCTLEDKQDVAAQGVLYLCNFVNGKRMKMPGVLQEQLKHYEKPHSLLGYQETPSPQGLKEIDSMARNISKSASDAIVQDGHDRLEEQPKCLHRSVSTRC</sequence>
<dbReference type="AlphaFoldDB" id="A0A978UM34"/>
<evidence type="ECO:0000313" key="3">
    <source>
        <dbReference type="Proteomes" id="UP000813462"/>
    </source>
</evidence>
<evidence type="ECO:0000313" key="2">
    <source>
        <dbReference type="EMBL" id="KAH7515886.1"/>
    </source>
</evidence>
<name>A0A978UM34_ZIZJJ</name>